<organism evidence="1 2">
    <name type="scientific">Wohlfahrtiimonas larvae</name>
    <dbReference type="NCBI Taxonomy" id="1157986"/>
    <lineage>
        <taxon>Bacteria</taxon>
        <taxon>Pseudomonadati</taxon>
        <taxon>Pseudomonadota</taxon>
        <taxon>Gammaproteobacteria</taxon>
        <taxon>Cardiobacteriales</taxon>
        <taxon>Ignatzschineriaceae</taxon>
        <taxon>Wohlfahrtiimonas</taxon>
    </lineage>
</organism>
<proteinExistence type="predicted"/>
<comment type="caution">
    <text evidence="1">The sequence shown here is derived from an EMBL/GenBank/DDBJ whole genome shotgun (WGS) entry which is preliminary data.</text>
</comment>
<sequence>MSQNDESQHIGTSNLRKEDDGFLTVKKYDINEFTLTDNETYDGAIALYKGKVYTDIMPASFDEITETHFRKWLSLKPEMILIGTGASHFFLKPEQAAYFYTKGIGIETMRTDSACRTYSVIAGEMRNGLAILFPIQDN</sequence>
<dbReference type="InterPro" id="IPR036748">
    <property type="entry name" value="MTH938-like_sf"/>
</dbReference>
<evidence type="ECO:0000313" key="2">
    <source>
        <dbReference type="Proteomes" id="UP001500631"/>
    </source>
</evidence>
<evidence type="ECO:0000313" key="1">
    <source>
        <dbReference type="EMBL" id="GAA5100175.1"/>
    </source>
</evidence>
<keyword evidence="2" id="KW-1185">Reference proteome</keyword>
<accession>A0ABP9MQI2</accession>
<dbReference type="PANTHER" id="PTHR21192">
    <property type="entry name" value="NUCLEAR PROTEIN E3-3"/>
    <property type="match status" value="1"/>
</dbReference>
<reference evidence="2" key="1">
    <citation type="journal article" date="2019" name="Int. J. Syst. Evol. Microbiol.">
        <title>The Global Catalogue of Microorganisms (GCM) 10K type strain sequencing project: providing services to taxonomists for standard genome sequencing and annotation.</title>
        <authorList>
            <consortium name="The Broad Institute Genomics Platform"/>
            <consortium name="The Broad Institute Genome Sequencing Center for Infectious Disease"/>
            <person name="Wu L."/>
            <person name="Ma J."/>
        </authorList>
    </citation>
    <scope>NUCLEOTIDE SEQUENCE [LARGE SCALE GENOMIC DNA]</scope>
    <source>
        <strain evidence="2">JCM 18424</strain>
    </source>
</reference>
<dbReference type="RefSeq" id="WP_077925544.1">
    <property type="nucleotide sequence ID" value="NZ_BAABKE010000004.1"/>
</dbReference>
<protein>
    <submittedName>
        <fullName evidence="1">Mth938-like domain-containing protein</fullName>
    </submittedName>
</protein>
<dbReference type="EMBL" id="BAABKE010000004">
    <property type="protein sequence ID" value="GAA5100175.1"/>
    <property type="molecule type" value="Genomic_DNA"/>
</dbReference>
<gene>
    <name evidence="1" type="ORF">GCM10023338_14610</name>
</gene>
<name>A0ABP9MQI2_9GAMM</name>
<dbReference type="Pfam" id="PF04430">
    <property type="entry name" value="DUF498"/>
    <property type="match status" value="1"/>
</dbReference>
<dbReference type="InterPro" id="IPR007523">
    <property type="entry name" value="NDUFAF3/AAMDC"/>
</dbReference>
<dbReference type="Gene3D" id="3.40.1230.10">
    <property type="entry name" value="MTH938-like"/>
    <property type="match status" value="1"/>
</dbReference>
<dbReference type="SUPFAM" id="SSF64076">
    <property type="entry name" value="MTH938-like"/>
    <property type="match status" value="1"/>
</dbReference>
<dbReference type="PANTHER" id="PTHR21192:SF2">
    <property type="entry name" value="NADH DEHYDROGENASE [UBIQUINONE] 1 ALPHA SUBCOMPLEX ASSEMBLY FACTOR 3"/>
    <property type="match status" value="1"/>
</dbReference>
<dbReference type="Proteomes" id="UP001500631">
    <property type="component" value="Unassembled WGS sequence"/>
</dbReference>